<feature type="active site" description="Nucleophile" evidence="5">
    <location>
        <position position="56"/>
    </location>
</feature>
<dbReference type="InterPro" id="IPR041708">
    <property type="entry name" value="PUS1/PUS2-like"/>
</dbReference>
<dbReference type="GO" id="GO:0031119">
    <property type="term" value="P:tRNA pseudouridine synthesis"/>
    <property type="evidence" value="ECO:0007669"/>
    <property type="project" value="InterPro"/>
</dbReference>
<dbReference type="SUPFAM" id="SSF55120">
    <property type="entry name" value="Pseudouridine synthase"/>
    <property type="match status" value="1"/>
</dbReference>
<evidence type="ECO:0000256" key="2">
    <source>
        <dbReference type="ARBA" id="ARBA00022694"/>
    </source>
</evidence>
<keyword evidence="9" id="KW-1185">Reference proteome</keyword>
<comment type="catalytic activity">
    <reaction evidence="4">
        <text>a uridine in tRNA = a pseudouridine in tRNA</text>
        <dbReference type="Rhea" id="RHEA:54572"/>
        <dbReference type="Rhea" id="RHEA-COMP:13339"/>
        <dbReference type="Rhea" id="RHEA-COMP:13934"/>
        <dbReference type="ChEBI" id="CHEBI:65314"/>
        <dbReference type="ChEBI" id="CHEBI:65315"/>
    </reaction>
</comment>
<accession>M2RKZ0</accession>
<dbReference type="GO" id="GO:0005634">
    <property type="term" value="C:nucleus"/>
    <property type="evidence" value="ECO:0007669"/>
    <property type="project" value="TreeGrafter"/>
</dbReference>
<comment type="similarity">
    <text evidence="1">Belongs to the tRNA pseudouridine synthase TruA family.</text>
</comment>
<evidence type="ECO:0000259" key="7">
    <source>
        <dbReference type="Pfam" id="PF01416"/>
    </source>
</evidence>
<dbReference type="EMBL" id="KB445794">
    <property type="protein sequence ID" value="EMD39142.1"/>
    <property type="molecule type" value="Genomic_DNA"/>
</dbReference>
<dbReference type="GO" id="GO:0009982">
    <property type="term" value="F:pseudouridine synthase activity"/>
    <property type="evidence" value="ECO:0007669"/>
    <property type="project" value="InterPro"/>
</dbReference>
<dbReference type="Gene3D" id="3.30.70.580">
    <property type="entry name" value="Pseudouridine synthase I, catalytic domain, N-terminal subdomain"/>
    <property type="match status" value="1"/>
</dbReference>
<dbReference type="InterPro" id="IPR020097">
    <property type="entry name" value="PsdUridine_synth_TruA_a/b_dom"/>
</dbReference>
<dbReference type="FunFam" id="3.30.70.580:FF:000002">
    <property type="entry name" value="tRNA pseudouridine synthase"/>
    <property type="match status" value="1"/>
</dbReference>
<evidence type="ECO:0000256" key="5">
    <source>
        <dbReference type="PIRSR" id="PIRSR641708-1"/>
    </source>
</evidence>
<dbReference type="CDD" id="cd02568">
    <property type="entry name" value="PseudoU_synth_PUS1_PUS2"/>
    <property type="match status" value="1"/>
</dbReference>
<evidence type="ECO:0000256" key="3">
    <source>
        <dbReference type="ARBA" id="ARBA00023235"/>
    </source>
</evidence>
<dbReference type="PANTHER" id="PTHR11142">
    <property type="entry name" value="PSEUDOURIDYLATE SYNTHASE"/>
    <property type="match status" value="1"/>
</dbReference>
<dbReference type="HOGENOM" id="CLU_021971_0_2_1"/>
<keyword evidence="2" id="KW-0819">tRNA processing</keyword>
<dbReference type="Gene3D" id="3.30.70.660">
    <property type="entry name" value="Pseudouridine synthase I, catalytic domain, C-terminal subdomain"/>
    <property type="match status" value="1"/>
</dbReference>
<dbReference type="OrthoDB" id="10256309at2759"/>
<dbReference type="NCBIfam" id="TIGR00071">
    <property type="entry name" value="hisT_truA"/>
    <property type="match status" value="1"/>
</dbReference>
<dbReference type="InterPro" id="IPR020094">
    <property type="entry name" value="TruA/RsuA/RluB/E/F_N"/>
</dbReference>
<sequence>MGFCGAGYNGMQIQTEPGIKTIEGTLFNALVKVGAVSKDNADNPTKVNLGRAARTDAGVHAAGNLVSMKVITAIPGVDDFVGRVNEELPPEIRLWGVVRVQKSFNARTSCDSRKYTYYFPSYLLIPPKPESGLFEALRRTGSEVPSHPFWTKLEANSTLENDLAAKRAFRASPEQVQALRETAKKFEGTHNFHNFTVGRDFSDRSTQRHMKLIEIADPVVYGSTEWISVLFHGQSFMLHQLRKMMSALVLTCRTGTPPQIIEELYGPRMVFIPKMPALGLLLEYPIFDTYNRRIVTVNEKLQPNDEEYRPPIDFEIHREAIDQFKQEHIYTRMRAIEDREAVFDAWIRSIDAYSGNDLSYLSSKAVIPPSAIIRKGERRPDPFREKRRFDSTTFTAGGNDIAAVEEQEFEEEGEVTLNKAQLADLEG</sequence>
<dbReference type="STRING" id="914234.M2RKZ0"/>
<evidence type="ECO:0000313" key="9">
    <source>
        <dbReference type="Proteomes" id="UP000016930"/>
    </source>
</evidence>
<dbReference type="AlphaFoldDB" id="M2RKZ0"/>
<protein>
    <recommendedName>
        <fullName evidence="7">Pseudouridine synthase I TruA alpha/beta domain-containing protein</fullName>
    </recommendedName>
</protein>
<feature type="binding site" evidence="6">
    <location>
        <position position="115"/>
    </location>
    <ligand>
        <name>substrate</name>
    </ligand>
</feature>
<dbReference type="InterPro" id="IPR001406">
    <property type="entry name" value="PsdUridine_synth_TruA"/>
</dbReference>
<evidence type="ECO:0000256" key="1">
    <source>
        <dbReference type="ARBA" id="ARBA00009375"/>
    </source>
</evidence>
<evidence type="ECO:0000256" key="4">
    <source>
        <dbReference type="ARBA" id="ARBA00036943"/>
    </source>
</evidence>
<dbReference type="InterPro" id="IPR020103">
    <property type="entry name" value="PsdUridine_synth_cat_dom_sf"/>
</dbReference>
<dbReference type="Pfam" id="PF01416">
    <property type="entry name" value="PseudoU_synth_1"/>
    <property type="match status" value="1"/>
</dbReference>
<dbReference type="InterPro" id="IPR020095">
    <property type="entry name" value="PsdUridine_synth_TruA_C"/>
</dbReference>
<proteinExistence type="inferred from homology"/>
<reference evidence="8 9" key="1">
    <citation type="journal article" date="2012" name="Proc. Natl. Acad. Sci. U.S.A.">
        <title>Comparative genomics of Ceriporiopsis subvermispora and Phanerochaete chrysosporium provide insight into selective ligninolysis.</title>
        <authorList>
            <person name="Fernandez-Fueyo E."/>
            <person name="Ruiz-Duenas F.J."/>
            <person name="Ferreira P."/>
            <person name="Floudas D."/>
            <person name="Hibbett D.S."/>
            <person name="Canessa P."/>
            <person name="Larrondo L.F."/>
            <person name="James T.Y."/>
            <person name="Seelenfreund D."/>
            <person name="Lobos S."/>
            <person name="Polanco R."/>
            <person name="Tello M."/>
            <person name="Honda Y."/>
            <person name="Watanabe T."/>
            <person name="Watanabe T."/>
            <person name="Ryu J.S."/>
            <person name="Kubicek C.P."/>
            <person name="Schmoll M."/>
            <person name="Gaskell J."/>
            <person name="Hammel K.E."/>
            <person name="St John F.J."/>
            <person name="Vanden Wymelenberg A."/>
            <person name="Sabat G."/>
            <person name="Splinter BonDurant S."/>
            <person name="Syed K."/>
            <person name="Yadav J.S."/>
            <person name="Doddapaneni H."/>
            <person name="Subramanian V."/>
            <person name="Lavin J.L."/>
            <person name="Oguiza J.A."/>
            <person name="Perez G."/>
            <person name="Pisabarro A.G."/>
            <person name="Ramirez L."/>
            <person name="Santoyo F."/>
            <person name="Master E."/>
            <person name="Coutinho P.M."/>
            <person name="Henrissat B."/>
            <person name="Lombard V."/>
            <person name="Magnuson J.K."/>
            <person name="Kuees U."/>
            <person name="Hori C."/>
            <person name="Igarashi K."/>
            <person name="Samejima M."/>
            <person name="Held B.W."/>
            <person name="Barry K.W."/>
            <person name="LaButti K.M."/>
            <person name="Lapidus A."/>
            <person name="Lindquist E.A."/>
            <person name="Lucas S.M."/>
            <person name="Riley R."/>
            <person name="Salamov A.A."/>
            <person name="Hoffmeister D."/>
            <person name="Schwenk D."/>
            <person name="Hadar Y."/>
            <person name="Yarden O."/>
            <person name="de Vries R.P."/>
            <person name="Wiebenga A."/>
            <person name="Stenlid J."/>
            <person name="Eastwood D."/>
            <person name="Grigoriev I.V."/>
            <person name="Berka R.M."/>
            <person name="Blanchette R.A."/>
            <person name="Kersten P."/>
            <person name="Martinez A.T."/>
            <person name="Vicuna R."/>
            <person name="Cullen D."/>
        </authorList>
    </citation>
    <scope>NUCLEOTIDE SEQUENCE [LARGE SCALE GENOMIC DNA]</scope>
    <source>
        <strain evidence="8 9">B</strain>
    </source>
</reference>
<evidence type="ECO:0000313" key="8">
    <source>
        <dbReference type="EMBL" id="EMD39142.1"/>
    </source>
</evidence>
<dbReference type="PANTHER" id="PTHR11142:SF4">
    <property type="entry name" value="PSEUDOURIDYLATE SYNTHASE 1 HOMOLOG"/>
    <property type="match status" value="1"/>
</dbReference>
<evidence type="ECO:0000256" key="6">
    <source>
        <dbReference type="PIRSR" id="PIRSR641708-2"/>
    </source>
</evidence>
<dbReference type="GO" id="GO:1990481">
    <property type="term" value="P:mRNA pseudouridine synthesis"/>
    <property type="evidence" value="ECO:0007669"/>
    <property type="project" value="TreeGrafter"/>
</dbReference>
<name>M2RKZ0_CERS8</name>
<dbReference type="GO" id="GO:0003723">
    <property type="term" value="F:RNA binding"/>
    <property type="evidence" value="ECO:0007669"/>
    <property type="project" value="InterPro"/>
</dbReference>
<keyword evidence="3" id="KW-0413">Isomerase</keyword>
<organism evidence="8 9">
    <name type="scientific">Ceriporiopsis subvermispora (strain B)</name>
    <name type="common">White-rot fungus</name>
    <name type="synonym">Gelatoporia subvermispora</name>
    <dbReference type="NCBI Taxonomy" id="914234"/>
    <lineage>
        <taxon>Eukaryota</taxon>
        <taxon>Fungi</taxon>
        <taxon>Dikarya</taxon>
        <taxon>Basidiomycota</taxon>
        <taxon>Agaricomycotina</taxon>
        <taxon>Agaricomycetes</taxon>
        <taxon>Polyporales</taxon>
        <taxon>Gelatoporiaceae</taxon>
        <taxon>Gelatoporia</taxon>
    </lineage>
</organism>
<feature type="domain" description="Pseudouridine synthase I TruA alpha/beta" evidence="7">
    <location>
        <begin position="183"/>
        <end position="287"/>
    </location>
</feature>
<dbReference type="Proteomes" id="UP000016930">
    <property type="component" value="Unassembled WGS sequence"/>
</dbReference>
<gene>
    <name evidence="8" type="ORF">CERSUDRAFT_81905</name>
</gene>